<keyword evidence="4" id="KW-1185">Reference proteome</keyword>
<reference evidence="3 4" key="1">
    <citation type="journal article" date="2011" name="Proc. Natl. Acad. Sci. U.S.A.">
        <title>Evolutionary erosion of yeast sex chromosomes by mating-type switching accidents.</title>
        <authorList>
            <person name="Gordon J.L."/>
            <person name="Armisen D."/>
            <person name="Proux-Wera E."/>
            <person name="Oheigeartaigh S.S."/>
            <person name="Byrne K.P."/>
            <person name="Wolfe K.H."/>
        </authorList>
    </citation>
    <scope>NUCLEOTIDE SEQUENCE [LARGE SCALE GENOMIC DNA]</scope>
    <source>
        <strain evidence="4">ATCC 10597 / BCRC 20456 / CBS 421 / NBRC 0211 / NRRL Y-12639</strain>
    </source>
</reference>
<evidence type="ECO:0000313" key="3">
    <source>
        <dbReference type="EMBL" id="CCD23045.1"/>
    </source>
</evidence>
<dbReference type="EMBL" id="HE580268">
    <property type="protein sequence ID" value="CCD23045.1"/>
    <property type="molecule type" value="Genomic_DNA"/>
</dbReference>
<dbReference type="GeneID" id="11496228"/>
<dbReference type="RefSeq" id="XP_003668288.1">
    <property type="nucleotide sequence ID" value="XM_003668240.1"/>
</dbReference>
<sequence length="319" mass="36372">MQLLMLYILTLVNIFQIGTANVLPSLDSLSTNKTFQKEYSFQSIERLSNRLEISKGITPKTAFIFQLTTIIFHSNHSLSNKKTVPIVNLIKEKFEELLVLESLHGISGEIPLKKDMISITDDITKLASQYEQLVRNKISWKERILINKGFKVAIAKYLNHNLKKLINLKCQTILLYGKEGPHNNNSNHDLIDSGYRILRHSSFALKAAINTIELIQKNSSSAELTKLIHDHFNYLPAIEDKMVLIDGIVDKLRNDKFKIMVDPPELKFLIKGLKTLAEGMVFLALCVVLSNVFCSVVFILTISVAVVIWMIIFWRMLNT</sequence>
<proteinExistence type="predicted"/>
<gene>
    <name evidence="3" type="primary">NDAI0B00110</name>
    <name evidence="3" type="ordered locus">NDAI_0B00110</name>
</gene>
<accession>G0W5I4</accession>
<keyword evidence="1" id="KW-1133">Transmembrane helix</keyword>
<dbReference type="HOGENOM" id="CLU_912439_0_0_1"/>
<evidence type="ECO:0000256" key="2">
    <source>
        <dbReference type="SAM" id="SignalP"/>
    </source>
</evidence>
<name>G0W5I4_NAUDC</name>
<keyword evidence="1" id="KW-0472">Membrane</keyword>
<evidence type="ECO:0000256" key="1">
    <source>
        <dbReference type="SAM" id="Phobius"/>
    </source>
</evidence>
<keyword evidence="1" id="KW-0812">Transmembrane</keyword>
<dbReference type="Proteomes" id="UP000000689">
    <property type="component" value="Chromosome 2"/>
</dbReference>
<keyword evidence="2" id="KW-0732">Signal</keyword>
<feature type="signal peptide" evidence="2">
    <location>
        <begin position="1"/>
        <end position="20"/>
    </location>
</feature>
<organism evidence="3 4">
    <name type="scientific">Naumovozyma dairenensis (strain ATCC 10597 / BCRC 20456 / CBS 421 / NBRC 0211 / NRRL Y-12639)</name>
    <name type="common">Saccharomyces dairenensis</name>
    <dbReference type="NCBI Taxonomy" id="1071378"/>
    <lineage>
        <taxon>Eukaryota</taxon>
        <taxon>Fungi</taxon>
        <taxon>Dikarya</taxon>
        <taxon>Ascomycota</taxon>
        <taxon>Saccharomycotina</taxon>
        <taxon>Saccharomycetes</taxon>
        <taxon>Saccharomycetales</taxon>
        <taxon>Saccharomycetaceae</taxon>
        <taxon>Naumovozyma</taxon>
    </lineage>
</organism>
<feature type="transmembrane region" description="Helical" evidence="1">
    <location>
        <begin position="281"/>
        <end position="314"/>
    </location>
</feature>
<feature type="chain" id="PRO_5003410984" evidence="2">
    <location>
        <begin position="21"/>
        <end position="319"/>
    </location>
</feature>
<protein>
    <submittedName>
        <fullName evidence="3">Uncharacterized protein</fullName>
    </submittedName>
</protein>
<evidence type="ECO:0000313" key="4">
    <source>
        <dbReference type="Proteomes" id="UP000000689"/>
    </source>
</evidence>
<dbReference type="KEGG" id="ndi:NDAI_0B00110"/>
<dbReference type="AlphaFoldDB" id="G0W5I4"/>